<dbReference type="InterPro" id="IPR008969">
    <property type="entry name" value="CarboxyPept-like_regulatory"/>
</dbReference>
<feature type="domain" description="TonB-dependent receptor plug" evidence="3">
    <location>
        <begin position="143"/>
        <end position="250"/>
    </location>
</feature>
<dbReference type="Gene3D" id="2.60.40.1120">
    <property type="entry name" value="Carboxypeptidase-like, regulatory domain"/>
    <property type="match status" value="1"/>
</dbReference>
<keyword evidence="1" id="KW-0472">Membrane</keyword>
<evidence type="ECO:0000313" key="5">
    <source>
        <dbReference type="Proteomes" id="UP000027850"/>
    </source>
</evidence>
<dbReference type="NCBIfam" id="TIGR04057">
    <property type="entry name" value="SusC_RagA_signa"/>
    <property type="match status" value="1"/>
</dbReference>
<evidence type="ECO:0000256" key="1">
    <source>
        <dbReference type="PROSITE-ProRule" id="PRU01360"/>
    </source>
</evidence>
<dbReference type="InterPro" id="IPR037066">
    <property type="entry name" value="Plug_dom_sf"/>
</dbReference>
<dbReference type="NCBIfam" id="TIGR04056">
    <property type="entry name" value="OMP_RagA_SusC"/>
    <property type="match status" value="1"/>
</dbReference>
<dbReference type="Proteomes" id="UP000027850">
    <property type="component" value="Unassembled WGS sequence"/>
</dbReference>
<feature type="chain" id="PRO_5044324108" evidence="2">
    <location>
        <begin position="32"/>
        <end position="524"/>
    </location>
</feature>
<dbReference type="FunFam" id="2.60.40.1120:FF:000003">
    <property type="entry name" value="Outer membrane protein Omp121"/>
    <property type="match status" value="1"/>
</dbReference>
<evidence type="ECO:0000259" key="3">
    <source>
        <dbReference type="Pfam" id="PF07715"/>
    </source>
</evidence>
<protein>
    <submittedName>
        <fullName evidence="4">TonB-linked outer membrane, SusC/RagA family protein</fullName>
    </submittedName>
</protein>
<keyword evidence="1" id="KW-0813">Transport</keyword>
<evidence type="ECO:0000256" key="2">
    <source>
        <dbReference type="SAM" id="SignalP"/>
    </source>
</evidence>
<dbReference type="InterPro" id="IPR039426">
    <property type="entry name" value="TonB-dep_rcpt-like"/>
</dbReference>
<keyword evidence="1" id="KW-1134">Transmembrane beta strand</keyword>
<dbReference type="Gene3D" id="2.170.130.10">
    <property type="entry name" value="TonB-dependent receptor, plug domain"/>
    <property type="match status" value="1"/>
</dbReference>
<dbReference type="PROSITE" id="PS52016">
    <property type="entry name" value="TONB_DEPENDENT_REC_3"/>
    <property type="match status" value="1"/>
</dbReference>
<proteinExistence type="inferred from homology"/>
<dbReference type="RefSeq" id="WP_036653152.1">
    <property type="nucleotide sequence ID" value="NZ_JNHK01000080.1"/>
</dbReference>
<comment type="similarity">
    <text evidence="1">Belongs to the TonB-dependent receptor family.</text>
</comment>
<dbReference type="EMBL" id="JNHK01000080">
    <property type="protein sequence ID" value="KDS38188.1"/>
    <property type="molecule type" value="Genomic_DNA"/>
</dbReference>
<feature type="signal peptide" evidence="2">
    <location>
        <begin position="1"/>
        <end position="31"/>
    </location>
</feature>
<dbReference type="InterPro" id="IPR023996">
    <property type="entry name" value="TonB-dep_OMP_SusC/RagA"/>
</dbReference>
<dbReference type="SUPFAM" id="SSF49464">
    <property type="entry name" value="Carboxypeptidase regulatory domain-like"/>
    <property type="match status" value="1"/>
</dbReference>
<feature type="non-terminal residue" evidence="4">
    <location>
        <position position="524"/>
    </location>
</feature>
<accession>A0AB34LCY9</accession>
<reference evidence="4 5" key="1">
    <citation type="submission" date="2014-04" db="EMBL/GenBank/DDBJ databases">
        <authorList>
            <person name="Sears C."/>
            <person name="Carroll K."/>
            <person name="Sack B.R."/>
            <person name="Qadri F."/>
            <person name="Myers L.L."/>
            <person name="Chung G.-T."/>
            <person name="Escheverria P."/>
            <person name="Fraser C.M."/>
            <person name="Sadzewicz L."/>
            <person name="Shefchek K.A."/>
            <person name="Tallon L."/>
            <person name="Das S.P."/>
            <person name="Daugherty S."/>
            <person name="Mongodin E.F."/>
        </authorList>
    </citation>
    <scope>NUCLEOTIDE SEQUENCE [LARGE SCALE GENOMIC DNA]</scope>
    <source>
        <strain evidence="4 5">3776 D15 i</strain>
    </source>
</reference>
<gene>
    <name evidence="4" type="ORF">M091_5085</name>
</gene>
<dbReference type="GO" id="GO:0009279">
    <property type="term" value="C:cell outer membrane"/>
    <property type="evidence" value="ECO:0007669"/>
    <property type="project" value="UniProtKB-SubCell"/>
</dbReference>
<dbReference type="Pfam" id="PF13715">
    <property type="entry name" value="CarbopepD_reg_2"/>
    <property type="match status" value="1"/>
</dbReference>
<evidence type="ECO:0000313" key="4">
    <source>
        <dbReference type="EMBL" id="KDS38188.1"/>
    </source>
</evidence>
<dbReference type="AlphaFoldDB" id="A0AB34LCY9"/>
<dbReference type="FunFam" id="2.170.130.10:FF:000008">
    <property type="entry name" value="SusC/RagA family TonB-linked outer membrane protein"/>
    <property type="match status" value="1"/>
</dbReference>
<sequence length="524" mass="56758">MTKNESKLLSIQGIAKASAFCLLLSAFSVNAAMAAPASAGTVDEVMVVQQGKKVTGVVVDGAGEPVIGANVVVKGTTNGTITDFDGNYSLEGVSANDILVVSYIGYLSQEVQVGNQSSIKVTLKEDTQTLDEVVVVGYGTMRKSDVTGSIGVAKGDDLTKNQNFSALDNLRGKVSGVNIFSNSSQPGAYSNRVVIRGMATINASSNPLYVVDGVVMENFDLVNPNDIESMEVLKDASAAAIYGARGANGVIMVTTKRGKKDGEGVQVSYQGSVSASHIARKMDTMNAQEWCDAFMIGLENENKWQGKNWSLNRADWFNDSNFFDASGNPLYDTNWQDEATRTAVSHNHQLNIQQAGKNSSMGAFLNYTDQQGIVNNTYNKRINAKLAYDANPTKWLSTAVNVLVNHTWGRYTPEDGGGQEARRTMIEMVPWMPIRDKNGKYTTSTSSSIGDVLGFEGMSNPVMILDMQKRMRYNTQVFGNAALTFHLAEGLDLKTQLGLDHHNKTYRGYSSIDLNNISMPNGWA</sequence>
<name>A0AB34LCY9_PARDI</name>
<dbReference type="InterPro" id="IPR012910">
    <property type="entry name" value="Plug_dom"/>
</dbReference>
<comment type="caution">
    <text evidence="4">The sequence shown here is derived from an EMBL/GenBank/DDBJ whole genome shotgun (WGS) entry which is preliminary data.</text>
</comment>
<comment type="subcellular location">
    <subcellularLocation>
        <location evidence="1">Cell outer membrane</location>
        <topology evidence="1">Multi-pass membrane protein</topology>
    </subcellularLocation>
</comment>
<keyword evidence="1" id="KW-0998">Cell outer membrane</keyword>
<dbReference type="InterPro" id="IPR023997">
    <property type="entry name" value="TonB-dep_OMP_SusC/RagA_CS"/>
</dbReference>
<keyword evidence="1" id="KW-0812">Transmembrane</keyword>
<keyword evidence="2" id="KW-0732">Signal</keyword>
<dbReference type="SUPFAM" id="SSF56935">
    <property type="entry name" value="Porins"/>
    <property type="match status" value="1"/>
</dbReference>
<dbReference type="Pfam" id="PF07715">
    <property type="entry name" value="Plug"/>
    <property type="match status" value="1"/>
</dbReference>
<organism evidence="4 5">
    <name type="scientific">Parabacteroides distasonis str. 3776 D15 i</name>
    <dbReference type="NCBI Taxonomy" id="1339342"/>
    <lineage>
        <taxon>Bacteria</taxon>
        <taxon>Pseudomonadati</taxon>
        <taxon>Bacteroidota</taxon>
        <taxon>Bacteroidia</taxon>
        <taxon>Bacteroidales</taxon>
        <taxon>Tannerellaceae</taxon>
        <taxon>Parabacteroides</taxon>
    </lineage>
</organism>